<sequence length="333" mass="34824">MLALTLLSSTVSTTASAQDAPPTPAAVPCTTPSGQPAIAGWQALGPDLWWLPGAPGDSNDVNRGAISNLLLLIDGTRTWLVGAGPSAAYGRALAANIRCRFGRDVSDAIAPWPRPELVLGLAGLPAGVRLWAHADVAAAMAERCGHCVERLASRLGKQAGDLGDPVSIPRPGSLLSGDQGRLGPWHWWLIERTPGTVTTLWWHAPSGVATAHGLSWSDGAPDLRDATLDGLFAGVARLEQIGADLPGPSPRWLPEQGDIGALAAPAAQAAYWQSLRRAVDAALAAGVGETDPAPSSLPGVPSGLTRGERHALNWQRAWREREEQAFESAPAER</sequence>
<name>A0A4Q7LT05_9BURK</name>
<feature type="signal peptide" evidence="1">
    <location>
        <begin position="1"/>
        <end position="17"/>
    </location>
</feature>
<protein>
    <submittedName>
        <fullName evidence="2">Uncharacterized protein</fullName>
    </submittedName>
</protein>
<dbReference type="InterPro" id="IPR036866">
    <property type="entry name" value="RibonucZ/Hydroxyglut_hydro"/>
</dbReference>
<dbReference type="SUPFAM" id="SSF56281">
    <property type="entry name" value="Metallo-hydrolase/oxidoreductase"/>
    <property type="match status" value="1"/>
</dbReference>
<dbReference type="Proteomes" id="UP000293433">
    <property type="component" value="Unassembled WGS sequence"/>
</dbReference>
<reference evidence="2 3" key="1">
    <citation type="submission" date="2019-02" db="EMBL/GenBank/DDBJ databases">
        <title>Genomic Encyclopedia of Type Strains, Phase IV (KMG-IV): sequencing the most valuable type-strain genomes for metagenomic binning, comparative biology and taxonomic classification.</title>
        <authorList>
            <person name="Goeker M."/>
        </authorList>
    </citation>
    <scope>NUCLEOTIDE SEQUENCE [LARGE SCALE GENOMIC DNA]</scope>
    <source>
        <strain evidence="2 3">DSM 10617</strain>
    </source>
</reference>
<evidence type="ECO:0000313" key="2">
    <source>
        <dbReference type="EMBL" id="RZS56849.1"/>
    </source>
</evidence>
<proteinExistence type="predicted"/>
<dbReference type="Gene3D" id="3.60.15.10">
    <property type="entry name" value="Ribonuclease Z/Hydroxyacylglutathione hydrolase-like"/>
    <property type="match status" value="1"/>
</dbReference>
<evidence type="ECO:0000313" key="3">
    <source>
        <dbReference type="Proteomes" id="UP000293433"/>
    </source>
</evidence>
<keyword evidence="3" id="KW-1185">Reference proteome</keyword>
<keyword evidence="1" id="KW-0732">Signal</keyword>
<dbReference type="AlphaFoldDB" id="A0A4Q7LT05"/>
<feature type="chain" id="PRO_5021030645" evidence="1">
    <location>
        <begin position="18"/>
        <end position="333"/>
    </location>
</feature>
<dbReference type="EMBL" id="SGWV01000008">
    <property type="protein sequence ID" value="RZS56849.1"/>
    <property type="molecule type" value="Genomic_DNA"/>
</dbReference>
<dbReference type="OrthoDB" id="1273797at2"/>
<comment type="caution">
    <text evidence="2">The sequence shown here is derived from an EMBL/GenBank/DDBJ whole genome shotgun (WGS) entry which is preliminary data.</text>
</comment>
<accession>A0A4Q7LT05</accession>
<evidence type="ECO:0000256" key="1">
    <source>
        <dbReference type="SAM" id="SignalP"/>
    </source>
</evidence>
<organism evidence="2 3">
    <name type="scientific">Sphaerotilus mobilis</name>
    <dbReference type="NCBI Taxonomy" id="47994"/>
    <lineage>
        <taxon>Bacteria</taxon>
        <taxon>Pseudomonadati</taxon>
        <taxon>Pseudomonadota</taxon>
        <taxon>Betaproteobacteria</taxon>
        <taxon>Burkholderiales</taxon>
        <taxon>Sphaerotilaceae</taxon>
        <taxon>Sphaerotilus</taxon>
    </lineage>
</organism>
<dbReference type="RefSeq" id="WP_130481271.1">
    <property type="nucleotide sequence ID" value="NZ_SGWV01000008.1"/>
</dbReference>
<gene>
    <name evidence="2" type="ORF">EV685_1404</name>
</gene>